<dbReference type="OrthoDB" id="2197119at2759"/>
<keyword evidence="2" id="KW-1185">Reference proteome</keyword>
<reference evidence="1 2" key="2">
    <citation type="submission" date="2014-03" db="EMBL/GenBank/DDBJ databases">
        <title>The Genome Sequence of Anncaliia algerae insect isolate PRA339.</title>
        <authorList>
            <consortium name="The Broad Institute Genome Sequencing Platform"/>
            <consortium name="The Broad Institute Genome Sequencing Center for Infectious Disease"/>
            <person name="Cuomo C."/>
            <person name="Becnel J."/>
            <person name="Sanscrainte N."/>
            <person name="Walker B."/>
            <person name="Young S.K."/>
            <person name="Zeng Q."/>
            <person name="Gargeya S."/>
            <person name="Fitzgerald M."/>
            <person name="Haas B."/>
            <person name="Abouelleil A."/>
            <person name="Alvarado L."/>
            <person name="Arachchi H.M."/>
            <person name="Berlin A.M."/>
            <person name="Chapman S.B."/>
            <person name="Dewar J."/>
            <person name="Goldberg J."/>
            <person name="Griggs A."/>
            <person name="Gujja S."/>
            <person name="Hansen M."/>
            <person name="Howarth C."/>
            <person name="Imamovic A."/>
            <person name="Larimer J."/>
            <person name="McCowan C."/>
            <person name="Murphy C."/>
            <person name="Neiman D."/>
            <person name="Pearson M."/>
            <person name="Priest M."/>
            <person name="Roberts A."/>
            <person name="Saif S."/>
            <person name="Shea T."/>
            <person name="Sisk P."/>
            <person name="Sykes S."/>
            <person name="Wortman J."/>
            <person name="Nusbaum C."/>
            <person name="Birren B."/>
        </authorList>
    </citation>
    <scope>NUCLEOTIDE SEQUENCE [LARGE SCALE GENOMIC DNA]</scope>
    <source>
        <strain evidence="1 2">PRA339</strain>
    </source>
</reference>
<protein>
    <submittedName>
        <fullName evidence="1">Uncharacterized protein</fullName>
    </submittedName>
</protein>
<evidence type="ECO:0000313" key="2">
    <source>
        <dbReference type="Proteomes" id="UP000030655"/>
    </source>
</evidence>
<dbReference type="EMBL" id="KK365133">
    <property type="protein sequence ID" value="KCZ82012.1"/>
    <property type="molecule type" value="Genomic_DNA"/>
</dbReference>
<sequence>MDDCDEYKAGFCTKTEFFIEGKTEPCTHQHTTSTSFKLNPLPTYTQIIQEIEEKIESNLFFLELKSSSYSKMEIIDKIKEFIDRCDNTLLIKRFIKAYGRCLRNINNNEHIDIGVCNICAAFYSLDDECKHIFHNKYKILREVRDKLSKENFNVK</sequence>
<proteinExistence type="predicted"/>
<gene>
    <name evidence="1" type="ORF">H312_00494</name>
</gene>
<dbReference type="Proteomes" id="UP000030655">
    <property type="component" value="Unassembled WGS sequence"/>
</dbReference>
<dbReference type="AlphaFoldDB" id="A0A059F4J1"/>
<reference evidence="2" key="1">
    <citation type="submission" date="2013-02" db="EMBL/GenBank/DDBJ databases">
        <authorList>
            <consortium name="The Broad Institute Genome Sequencing Platform"/>
            <person name="Cuomo C."/>
            <person name="Becnel J."/>
            <person name="Sanscrainte N."/>
            <person name="Walker B."/>
            <person name="Young S.K."/>
            <person name="Zeng Q."/>
            <person name="Gargeya S."/>
            <person name="Fitzgerald M."/>
            <person name="Haas B."/>
            <person name="Abouelleil A."/>
            <person name="Alvarado L."/>
            <person name="Arachchi H.M."/>
            <person name="Berlin A.M."/>
            <person name="Chapman S.B."/>
            <person name="Dewar J."/>
            <person name="Goldberg J."/>
            <person name="Griggs A."/>
            <person name="Gujja S."/>
            <person name="Hansen M."/>
            <person name="Howarth C."/>
            <person name="Imamovic A."/>
            <person name="Larimer J."/>
            <person name="McCowan C."/>
            <person name="Murphy C."/>
            <person name="Neiman D."/>
            <person name="Pearson M."/>
            <person name="Priest M."/>
            <person name="Roberts A."/>
            <person name="Saif S."/>
            <person name="Shea T."/>
            <person name="Sisk P."/>
            <person name="Sykes S."/>
            <person name="Wortman J."/>
            <person name="Nusbaum C."/>
            <person name="Birren B."/>
        </authorList>
    </citation>
    <scope>NUCLEOTIDE SEQUENCE [LARGE SCALE GENOMIC DNA]</scope>
    <source>
        <strain evidence="2">PRA339</strain>
    </source>
</reference>
<dbReference type="VEuPathDB" id="MicrosporidiaDB:H312_00494"/>
<name>A0A059F4J1_9MICR</name>
<organism evidence="1 2">
    <name type="scientific">Anncaliia algerae PRA339</name>
    <dbReference type="NCBI Taxonomy" id="1288291"/>
    <lineage>
        <taxon>Eukaryota</taxon>
        <taxon>Fungi</taxon>
        <taxon>Fungi incertae sedis</taxon>
        <taxon>Microsporidia</taxon>
        <taxon>Tubulinosematoidea</taxon>
        <taxon>Tubulinosematidae</taxon>
        <taxon>Anncaliia</taxon>
    </lineage>
</organism>
<dbReference type="HOGENOM" id="CLU_1695042_0_0_1"/>
<evidence type="ECO:0000313" key="1">
    <source>
        <dbReference type="EMBL" id="KCZ82012.1"/>
    </source>
</evidence>
<accession>A0A059F4J1</accession>